<sequence>MEHMNMKFTVIAKAIFILGILTTSVMITENQSVNAKGKYEKMNRLYDTNKLHQYYSGPSYELTNVSGQSQGYYDSNVLLFNQQNQKFQVFLLGKDENKYKEKTHGLDVFAVPELVDLDGRIFSVSGVTKKNVKSIFESLRTPNLLVKKIDDKDGFSIDEFFFIQKEEVSLKELDFKIRKLLIKKYKLYEGSADKGRIVINMKDENKYEIDLSDKLDFERMADVINSEQIKNIEVNLK</sequence>
<dbReference type="InterPro" id="IPR016091">
    <property type="entry name" value="SuperAg_toxin_C"/>
</dbReference>
<evidence type="ECO:0000256" key="1">
    <source>
        <dbReference type="ARBA" id="ARBA00008401"/>
    </source>
</evidence>
<dbReference type="InterPro" id="IPR006126">
    <property type="entry name" value="Staph/Strept_toxin_CS"/>
</dbReference>
<feature type="domain" description="Staphylococcal/Streptococcal toxin beta-grasp" evidence="2">
    <location>
        <begin position="144"/>
        <end position="236"/>
    </location>
</feature>
<dbReference type="PRINTS" id="PR01800">
    <property type="entry name" value="STAPHEXOTOXN"/>
</dbReference>
<dbReference type="InterPro" id="IPR006123">
    <property type="entry name" value="Toxin_b-grasp_Staph/Strep"/>
</dbReference>
<proteinExistence type="inferred from homology"/>
<dbReference type="InterPro" id="IPR013307">
    <property type="entry name" value="Superantigen_bac"/>
</dbReference>
<reference evidence="4 5" key="1">
    <citation type="journal article" date="2008" name="J. Bacteriol.">
        <title>Genome sequence of Staphylococcus aureus strain Newman and comparative analysis of staphylococcal genomes: polymorphism and evolution of two major pathogenicity islands.</title>
        <authorList>
            <person name="Baba T."/>
            <person name="Bae T."/>
            <person name="Schneewind O."/>
            <person name="Takeuchi F."/>
            <person name="Hiramatsu K."/>
        </authorList>
    </citation>
    <scope>NUCLEOTIDE SEQUENCE [LARGE SCALE GENOMIC DNA]</scope>
    <source>
        <strain evidence="4 5">Newman</strain>
    </source>
</reference>
<evidence type="ECO:0000259" key="2">
    <source>
        <dbReference type="Pfam" id="PF02876"/>
    </source>
</evidence>
<dbReference type="PRINTS" id="PR01501">
    <property type="entry name" value="TOXICSSTOXIN"/>
</dbReference>
<dbReference type="Gene3D" id="3.10.20.120">
    <property type="match status" value="1"/>
</dbReference>
<organism evidence="4 5">
    <name type="scientific">Staphylococcus aureus (strain Newman)</name>
    <dbReference type="NCBI Taxonomy" id="426430"/>
    <lineage>
        <taxon>Bacteria</taxon>
        <taxon>Bacillati</taxon>
        <taxon>Bacillota</taxon>
        <taxon>Bacilli</taxon>
        <taxon>Bacillales</taxon>
        <taxon>Staphylococcaceae</taxon>
        <taxon>Staphylococcus</taxon>
    </lineage>
</organism>
<evidence type="ECO:0000313" key="4">
    <source>
        <dbReference type="EMBL" id="BAF66667.1"/>
    </source>
</evidence>
<dbReference type="PROSITE" id="PS00278">
    <property type="entry name" value="STAPH_STREP_TOXIN_2"/>
    <property type="match status" value="1"/>
</dbReference>
<dbReference type="AlphaFoldDB" id="A0A0H3KEE4"/>
<dbReference type="SUPFAM" id="SSF50203">
    <property type="entry name" value="Bacterial enterotoxins"/>
    <property type="match status" value="1"/>
</dbReference>
<name>A0A0H3KEE4_STAAE</name>
<comment type="similarity">
    <text evidence="1">Belongs to the staphylococcal/streptococcal toxin family.</text>
</comment>
<dbReference type="InterPro" id="IPR008992">
    <property type="entry name" value="Enterotoxin"/>
</dbReference>
<dbReference type="InterPro" id="IPR008375">
    <property type="entry name" value="Staph_exotoxin"/>
</dbReference>
<dbReference type="Pfam" id="PF02876">
    <property type="entry name" value="Stap_Strp_tox_C"/>
    <property type="match status" value="1"/>
</dbReference>
<dbReference type="Pfam" id="PF09199">
    <property type="entry name" value="SSL_OB"/>
    <property type="match status" value="1"/>
</dbReference>
<dbReference type="EMBL" id="AP009351">
    <property type="protein sequence ID" value="BAF66667.1"/>
    <property type="molecule type" value="Genomic_DNA"/>
</dbReference>
<dbReference type="PRINTS" id="PR01898">
    <property type="entry name" value="SAGSUPRFAMLY"/>
</dbReference>
<protein>
    <submittedName>
        <fullName evidence="4">Staphylococcal enterotoxin-like toxin</fullName>
    </submittedName>
</protein>
<dbReference type="NCBIfam" id="NF009597">
    <property type="entry name" value="PRK13039.1"/>
    <property type="match status" value="1"/>
</dbReference>
<dbReference type="Proteomes" id="UP000006386">
    <property type="component" value="Chromosome"/>
</dbReference>
<dbReference type="KEGG" id="sae:NWMN_0395"/>
<dbReference type="Gene3D" id="2.40.50.110">
    <property type="match status" value="1"/>
</dbReference>
<dbReference type="HOGENOM" id="CLU_054950_1_0_9"/>
<evidence type="ECO:0000259" key="3">
    <source>
        <dbReference type="Pfam" id="PF09199"/>
    </source>
</evidence>
<accession>A0A0H3KEE4</accession>
<dbReference type="InterPro" id="IPR015282">
    <property type="entry name" value="SSL_OB"/>
</dbReference>
<gene>
    <name evidence="4" type="primary">ssl8nm</name>
    <name evidence="4" type="ordered locus">NWMN_0395</name>
</gene>
<dbReference type="GO" id="GO:0005576">
    <property type="term" value="C:extracellular region"/>
    <property type="evidence" value="ECO:0007669"/>
    <property type="project" value="InterPro"/>
</dbReference>
<dbReference type="SUPFAM" id="SSF54334">
    <property type="entry name" value="Superantigen toxins, C-terminal domain"/>
    <property type="match status" value="1"/>
</dbReference>
<evidence type="ECO:0000313" key="5">
    <source>
        <dbReference type="Proteomes" id="UP000006386"/>
    </source>
</evidence>
<feature type="domain" description="Staphylococcal superantigen-like OB-fold" evidence="3">
    <location>
        <begin position="50"/>
        <end position="131"/>
    </location>
</feature>